<evidence type="ECO:0000313" key="2">
    <source>
        <dbReference type="EMBL" id="MBB5226711.1"/>
    </source>
</evidence>
<dbReference type="AlphaFoldDB" id="A0A7W8LMM2"/>
<reference evidence="2 3" key="1">
    <citation type="submission" date="2020-08" db="EMBL/GenBank/DDBJ databases">
        <title>Genomic Encyclopedia of Type Strains, Phase IV (KMG-IV): sequencing the most valuable type-strain genomes for metagenomic binning, comparative biology and taxonomic classification.</title>
        <authorList>
            <person name="Goeker M."/>
        </authorList>
    </citation>
    <scope>NUCLEOTIDE SEQUENCE [LARGE SCALE GENOMIC DNA]</scope>
    <source>
        <strain evidence="2 3">DSM 103462</strain>
    </source>
</reference>
<protein>
    <recommendedName>
        <fullName evidence="1">N-acetyltransferase domain-containing protein</fullName>
    </recommendedName>
</protein>
<name>A0A7W8LMM2_9SPIR</name>
<sequence length="201" mass="22979">MLDKTIEFHSIIMKNPNDRLRETVAVPEGFSVRLYQKGDEKSWAQIQTAVLEFNSADDALACFNHYLEHEDELKKRQLYVIEEKSGKAVATATAWYSDLNGKPIGVVHALSCLQDYQSLGLGKVAASYMMKCFYQVMPGKEVWLDTQTWSYKALGLYLDLGFIPMKKAVYNEVPNEFDAALSVLKGKMREDKYQLFIERAE</sequence>
<accession>A0A7W8LMM2</accession>
<dbReference type="InterPro" id="IPR016181">
    <property type="entry name" value="Acyl_CoA_acyltransferase"/>
</dbReference>
<keyword evidence="3" id="KW-1185">Reference proteome</keyword>
<dbReference type="GO" id="GO:0016747">
    <property type="term" value="F:acyltransferase activity, transferring groups other than amino-acyl groups"/>
    <property type="evidence" value="ECO:0007669"/>
    <property type="project" value="InterPro"/>
</dbReference>
<organism evidence="2 3">
    <name type="scientific">Treponema ruminis</name>
    <dbReference type="NCBI Taxonomy" id="744515"/>
    <lineage>
        <taxon>Bacteria</taxon>
        <taxon>Pseudomonadati</taxon>
        <taxon>Spirochaetota</taxon>
        <taxon>Spirochaetia</taxon>
        <taxon>Spirochaetales</taxon>
        <taxon>Treponemataceae</taxon>
        <taxon>Treponema</taxon>
    </lineage>
</organism>
<feature type="domain" description="N-acetyltransferase" evidence="1">
    <location>
        <begin position="30"/>
        <end position="190"/>
    </location>
</feature>
<dbReference type="Pfam" id="PF00583">
    <property type="entry name" value="Acetyltransf_1"/>
    <property type="match status" value="1"/>
</dbReference>
<dbReference type="RefSeq" id="WP_184660221.1">
    <property type="nucleotide sequence ID" value="NZ_CP031518.1"/>
</dbReference>
<dbReference type="Gene3D" id="3.40.630.30">
    <property type="match status" value="1"/>
</dbReference>
<dbReference type="Proteomes" id="UP000518887">
    <property type="component" value="Unassembled WGS sequence"/>
</dbReference>
<evidence type="ECO:0000313" key="3">
    <source>
        <dbReference type="Proteomes" id="UP000518887"/>
    </source>
</evidence>
<dbReference type="SUPFAM" id="SSF55729">
    <property type="entry name" value="Acyl-CoA N-acyltransferases (Nat)"/>
    <property type="match status" value="1"/>
</dbReference>
<dbReference type="InterPro" id="IPR000182">
    <property type="entry name" value="GNAT_dom"/>
</dbReference>
<comment type="caution">
    <text evidence="2">The sequence shown here is derived from an EMBL/GenBank/DDBJ whole genome shotgun (WGS) entry which is preliminary data.</text>
</comment>
<evidence type="ECO:0000259" key="1">
    <source>
        <dbReference type="PROSITE" id="PS51186"/>
    </source>
</evidence>
<gene>
    <name evidence="2" type="ORF">HNP76_002092</name>
</gene>
<dbReference type="EMBL" id="JACHFQ010000006">
    <property type="protein sequence ID" value="MBB5226711.1"/>
    <property type="molecule type" value="Genomic_DNA"/>
</dbReference>
<dbReference type="PROSITE" id="PS51186">
    <property type="entry name" value="GNAT"/>
    <property type="match status" value="1"/>
</dbReference>
<proteinExistence type="predicted"/>